<dbReference type="AlphaFoldDB" id="A0A9D5JY04"/>
<dbReference type="Pfam" id="PF22725">
    <property type="entry name" value="GFO_IDH_MocA_C3"/>
    <property type="match status" value="1"/>
</dbReference>
<dbReference type="Pfam" id="PF01408">
    <property type="entry name" value="GFO_IDH_MocA"/>
    <property type="match status" value="1"/>
</dbReference>
<dbReference type="InterPro" id="IPR051450">
    <property type="entry name" value="Gfo/Idh/MocA_Oxidoreductases"/>
</dbReference>
<feature type="domain" description="GFO/IDH/MocA-like oxidoreductase" evidence="2">
    <location>
        <begin position="132"/>
        <end position="241"/>
    </location>
</feature>
<dbReference type="GO" id="GO:0000166">
    <property type="term" value="F:nucleotide binding"/>
    <property type="evidence" value="ECO:0007669"/>
    <property type="project" value="InterPro"/>
</dbReference>
<name>A0A9D5JY04_9BACT</name>
<dbReference type="SUPFAM" id="SSF55347">
    <property type="entry name" value="Glyceraldehyde-3-phosphate dehydrogenase-like, C-terminal domain"/>
    <property type="match status" value="1"/>
</dbReference>
<evidence type="ECO:0000313" key="4">
    <source>
        <dbReference type="Proteomes" id="UP000649604"/>
    </source>
</evidence>
<dbReference type="InterPro" id="IPR000683">
    <property type="entry name" value="Gfo/Idh/MocA-like_OxRdtase_N"/>
</dbReference>
<dbReference type="PANTHER" id="PTHR43377">
    <property type="entry name" value="BILIVERDIN REDUCTASE A"/>
    <property type="match status" value="1"/>
</dbReference>
<dbReference type="SUPFAM" id="SSF51735">
    <property type="entry name" value="NAD(P)-binding Rossmann-fold domains"/>
    <property type="match status" value="1"/>
</dbReference>
<reference evidence="3" key="1">
    <citation type="submission" date="2019-11" db="EMBL/GenBank/DDBJ databases">
        <title>Microbial mats filling the niche in hypersaline microbial mats.</title>
        <authorList>
            <person name="Wong H.L."/>
            <person name="Macleod F.I."/>
            <person name="White R.A. III"/>
            <person name="Burns B.P."/>
        </authorList>
    </citation>
    <scope>NUCLEOTIDE SEQUENCE</scope>
    <source>
        <strain evidence="3">Rbin_158</strain>
    </source>
</reference>
<dbReference type="Proteomes" id="UP000649604">
    <property type="component" value="Unassembled WGS sequence"/>
</dbReference>
<dbReference type="PANTHER" id="PTHR43377:SF6">
    <property type="entry name" value="GFO_IDH_MOCA-LIKE OXIDOREDUCTASE N-TERMINAL DOMAIN-CONTAINING PROTEIN"/>
    <property type="match status" value="1"/>
</dbReference>
<organism evidence="3 4">
    <name type="scientific">candidate division KSB3 bacterium</name>
    <dbReference type="NCBI Taxonomy" id="2044937"/>
    <lineage>
        <taxon>Bacteria</taxon>
        <taxon>candidate division KSB3</taxon>
    </lineage>
</organism>
<evidence type="ECO:0000313" key="3">
    <source>
        <dbReference type="EMBL" id="MBD3326200.1"/>
    </source>
</evidence>
<evidence type="ECO:0000259" key="1">
    <source>
        <dbReference type="Pfam" id="PF01408"/>
    </source>
</evidence>
<comment type="caution">
    <text evidence="3">The sequence shown here is derived from an EMBL/GenBank/DDBJ whole genome shotgun (WGS) entry which is preliminary data.</text>
</comment>
<proteinExistence type="predicted"/>
<dbReference type="Gene3D" id="3.30.360.10">
    <property type="entry name" value="Dihydrodipicolinate Reductase, domain 2"/>
    <property type="match status" value="1"/>
</dbReference>
<evidence type="ECO:0000259" key="2">
    <source>
        <dbReference type="Pfam" id="PF22725"/>
    </source>
</evidence>
<sequence>MSANVTVAQLGCGYWGPNVLRNFSTHKRCEVKWVVETSPERRAYVETNYPGVQLTDDWKTAISDPDVDLVAIVTPAATHFSLAQAALEQQKHVFVEKPLANTVAQAETLVALAQTHHRKLFVGHTFLYNAAVRTIKDYIDSGELGEIYYIFTQRLNLGRVRQDVNAMWNLAPHDISILLYWLGEDPQRVFARGFSFLQEGIEDVVFLHLDFPSGKFAHIHTSWLDPCKVRKIVIVGSKKMIVYDDTSADAKVMIYDKGIDKKTMYEAGEPFHSFGQFQLLQRTGDMVVPHLRFPEPLQVQADHIITCITQDTPPLTDGYSGLQVVRVLETAQQALEADAKEVGQL</sequence>
<gene>
    <name evidence="3" type="ORF">GF339_16555</name>
</gene>
<dbReference type="InterPro" id="IPR036291">
    <property type="entry name" value="NAD(P)-bd_dom_sf"/>
</dbReference>
<accession>A0A9D5JY04</accession>
<dbReference type="InterPro" id="IPR055170">
    <property type="entry name" value="GFO_IDH_MocA-like_dom"/>
</dbReference>
<dbReference type="Gene3D" id="3.40.50.720">
    <property type="entry name" value="NAD(P)-binding Rossmann-like Domain"/>
    <property type="match status" value="1"/>
</dbReference>
<feature type="domain" description="Gfo/Idh/MocA-like oxidoreductase N-terminal" evidence="1">
    <location>
        <begin position="7"/>
        <end position="124"/>
    </location>
</feature>
<dbReference type="EMBL" id="WJJP01000536">
    <property type="protein sequence ID" value="MBD3326200.1"/>
    <property type="molecule type" value="Genomic_DNA"/>
</dbReference>
<protein>
    <submittedName>
        <fullName evidence="3">Gfo/Idh/MocA family oxidoreductase</fullName>
    </submittedName>
</protein>